<comment type="caution">
    <text evidence="1">The sequence shown here is derived from an EMBL/GenBank/DDBJ whole genome shotgun (WGS) entry which is preliminary data.</text>
</comment>
<dbReference type="Proteomes" id="UP000178893">
    <property type="component" value="Unassembled WGS sequence"/>
</dbReference>
<protein>
    <submittedName>
        <fullName evidence="1">Uncharacterized protein</fullName>
    </submittedName>
</protein>
<organism evidence="1 2">
    <name type="scientific">Candidatus Nealsonbacteria bacterium RBG_13_37_56</name>
    <dbReference type="NCBI Taxonomy" id="1801661"/>
    <lineage>
        <taxon>Bacteria</taxon>
        <taxon>Candidatus Nealsoniibacteriota</taxon>
    </lineage>
</organism>
<dbReference type="EMBL" id="MHLW01000023">
    <property type="protein sequence ID" value="OGZ17852.1"/>
    <property type="molecule type" value="Genomic_DNA"/>
</dbReference>
<reference evidence="1 2" key="1">
    <citation type="journal article" date="2016" name="Nat. Commun.">
        <title>Thousands of microbial genomes shed light on interconnected biogeochemical processes in an aquifer system.</title>
        <authorList>
            <person name="Anantharaman K."/>
            <person name="Brown C.T."/>
            <person name="Hug L.A."/>
            <person name="Sharon I."/>
            <person name="Castelle C.J."/>
            <person name="Probst A.J."/>
            <person name="Thomas B.C."/>
            <person name="Singh A."/>
            <person name="Wilkins M.J."/>
            <person name="Karaoz U."/>
            <person name="Brodie E.L."/>
            <person name="Williams K.H."/>
            <person name="Hubbard S.S."/>
            <person name="Banfield J.F."/>
        </authorList>
    </citation>
    <scope>NUCLEOTIDE SEQUENCE [LARGE SCALE GENOMIC DNA]</scope>
</reference>
<proteinExistence type="predicted"/>
<evidence type="ECO:0000313" key="2">
    <source>
        <dbReference type="Proteomes" id="UP000178893"/>
    </source>
</evidence>
<gene>
    <name evidence="1" type="ORF">A2V72_00750</name>
</gene>
<evidence type="ECO:0000313" key="1">
    <source>
        <dbReference type="EMBL" id="OGZ17852.1"/>
    </source>
</evidence>
<accession>A0A1G2DWX0</accession>
<sequence>MNVEGMTVRIGDLEKWPSPDLKRRMQLELDMELALIKVGSEGGLHHFLLHWDRSIIQEILKKRKAS</sequence>
<dbReference type="AlphaFoldDB" id="A0A1G2DWX0"/>
<name>A0A1G2DWX0_9BACT</name>